<name>A0A426X8C7_ENSVE</name>
<accession>A0A426X8C7</accession>
<evidence type="ECO:0000313" key="2">
    <source>
        <dbReference type="EMBL" id="RRT35732.1"/>
    </source>
</evidence>
<organism evidence="2 3">
    <name type="scientific">Ensete ventricosum</name>
    <name type="common">Abyssinian banana</name>
    <name type="synonym">Musa ensete</name>
    <dbReference type="NCBI Taxonomy" id="4639"/>
    <lineage>
        <taxon>Eukaryota</taxon>
        <taxon>Viridiplantae</taxon>
        <taxon>Streptophyta</taxon>
        <taxon>Embryophyta</taxon>
        <taxon>Tracheophyta</taxon>
        <taxon>Spermatophyta</taxon>
        <taxon>Magnoliopsida</taxon>
        <taxon>Liliopsida</taxon>
        <taxon>Zingiberales</taxon>
        <taxon>Musaceae</taxon>
        <taxon>Ensete</taxon>
    </lineage>
</organism>
<proteinExistence type="predicted"/>
<feature type="compositionally biased region" description="Basic and acidic residues" evidence="1">
    <location>
        <begin position="70"/>
        <end position="84"/>
    </location>
</feature>
<sequence>MGRWDDSSGKAWCAAVGDSGTAGEVGCSHEGRWWPEEREVVVAGEDCGREGVAVACQQRRRGRYFFSSLREEDKGEEPSARRDSTTTVVPQTSQKGDASSLHREKRICCHRTIKKK</sequence>
<gene>
    <name evidence="2" type="ORF">B296_00054003</name>
</gene>
<feature type="compositionally biased region" description="Polar residues" evidence="1">
    <location>
        <begin position="85"/>
        <end position="97"/>
    </location>
</feature>
<dbReference type="EMBL" id="AMZH03024614">
    <property type="protein sequence ID" value="RRT35732.1"/>
    <property type="molecule type" value="Genomic_DNA"/>
</dbReference>
<evidence type="ECO:0000256" key="1">
    <source>
        <dbReference type="SAM" id="MobiDB-lite"/>
    </source>
</evidence>
<dbReference type="AlphaFoldDB" id="A0A426X8C7"/>
<feature type="region of interest" description="Disordered" evidence="1">
    <location>
        <begin position="70"/>
        <end position="104"/>
    </location>
</feature>
<comment type="caution">
    <text evidence="2">The sequence shown here is derived from an EMBL/GenBank/DDBJ whole genome shotgun (WGS) entry which is preliminary data.</text>
</comment>
<evidence type="ECO:0000313" key="3">
    <source>
        <dbReference type="Proteomes" id="UP000287651"/>
    </source>
</evidence>
<protein>
    <submittedName>
        <fullName evidence="2">Uncharacterized protein</fullName>
    </submittedName>
</protein>
<reference evidence="2 3" key="1">
    <citation type="journal article" date="2014" name="Agronomy (Basel)">
        <title>A Draft Genome Sequence for Ensete ventricosum, the Drought-Tolerant Tree Against Hunger.</title>
        <authorList>
            <person name="Harrison J."/>
            <person name="Moore K.A."/>
            <person name="Paszkiewicz K."/>
            <person name="Jones T."/>
            <person name="Grant M."/>
            <person name="Ambacheew D."/>
            <person name="Muzemil S."/>
            <person name="Studholme D.J."/>
        </authorList>
    </citation>
    <scope>NUCLEOTIDE SEQUENCE [LARGE SCALE GENOMIC DNA]</scope>
</reference>
<dbReference type="Proteomes" id="UP000287651">
    <property type="component" value="Unassembled WGS sequence"/>
</dbReference>